<dbReference type="EMBL" id="CM031830">
    <property type="protein sequence ID" value="KAG6708253.1"/>
    <property type="molecule type" value="Genomic_DNA"/>
</dbReference>
<dbReference type="Proteomes" id="UP000811246">
    <property type="component" value="Chromosome 6"/>
</dbReference>
<protein>
    <submittedName>
        <fullName evidence="2">Uncharacterized protein</fullName>
    </submittedName>
</protein>
<sequence>MRKGSVLSLSPSVDLYPPSTPRYAQVAAKVGDDFSTKLKFKAFGSESEEPVDEGCSKGKDLDELVTDESAGAPADENVEFRDESAGAGENGEEEEEAAHDDDDDEDFSFACMNPDGSPISADDVFVDGQIRSVYPIFNRDLLFTEGYDGDSKAKDATSSLRPPLRKLFVGERGPPRPLSSSESEKLEGEGPYCVWSGKAVEASPQELSNKSNSTGFSKLRRFRDLVLRSNSDGHDAFVFLSHPSGGVKPTNETTASTKNNNVEKARVSAGGVKAQSKGQGSKGGATASSAHEKHYMRNRARREGDKRKSYLPYRQDLVGFFTNVNGFSRNVHPF</sequence>
<organism evidence="2 4">
    <name type="scientific">Carya illinoinensis</name>
    <name type="common">Pecan</name>
    <dbReference type="NCBI Taxonomy" id="32201"/>
    <lineage>
        <taxon>Eukaryota</taxon>
        <taxon>Viridiplantae</taxon>
        <taxon>Streptophyta</taxon>
        <taxon>Embryophyta</taxon>
        <taxon>Tracheophyta</taxon>
        <taxon>Spermatophyta</taxon>
        <taxon>Magnoliopsida</taxon>
        <taxon>eudicotyledons</taxon>
        <taxon>Gunneridae</taxon>
        <taxon>Pentapetalae</taxon>
        <taxon>rosids</taxon>
        <taxon>fabids</taxon>
        <taxon>Fagales</taxon>
        <taxon>Juglandaceae</taxon>
        <taxon>Carya</taxon>
    </lineage>
</organism>
<dbReference type="Pfam" id="PF07816">
    <property type="entry name" value="DUF1645"/>
    <property type="match status" value="1"/>
</dbReference>
<evidence type="ECO:0000313" key="3">
    <source>
        <dbReference type="EMBL" id="KAG6708253.1"/>
    </source>
</evidence>
<feature type="compositionally biased region" description="Basic and acidic residues" evidence="1">
    <location>
        <begin position="290"/>
        <end position="308"/>
    </location>
</feature>
<gene>
    <name evidence="2" type="ORF">CIPAW_06G071600</name>
    <name evidence="3" type="ORF">I3842_06G071400</name>
</gene>
<keyword evidence="4" id="KW-1185">Reference proteome</keyword>
<feature type="region of interest" description="Disordered" evidence="1">
    <location>
        <begin position="248"/>
        <end position="308"/>
    </location>
</feature>
<feature type="compositionally biased region" description="Low complexity" evidence="1">
    <location>
        <begin position="269"/>
        <end position="289"/>
    </location>
</feature>
<feature type="region of interest" description="Disordered" evidence="1">
    <location>
        <begin position="42"/>
        <end position="113"/>
    </location>
</feature>
<dbReference type="EMBL" id="CM031814">
    <property type="protein sequence ID" value="KAG6650851.1"/>
    <property type="molecule type" value="Genomic_DNA"/>
</dbReference>
<dbReference type="InterPro" id="IPR012442">
    <property type="entry name" value="DUF1645_plant"/>
</dbReference>
<reference evidence="2" key="1">
    <citation type="submission" date="2020-12" db="EMBL/GenBank/DDBJ databases">
        <title>WGS assembly of Carya illinoinensis cv. Pawnee.</title>
        <authorList>
            <person name="Platts A."/>
            <person name="Shu S."/>
            <person name="Wright S."/>
            <person name="Barry K."/>
            <person name="Edger P."/>
            <person name="Pires J.C."/>
            <person name="Schmutz J."/>
        </authorList>
    </citation>
    <scope>NUCLEOTIDE SEQUENCE</scope>
    <source>
        <tissue evidence="2">Leaf</tissue>
    </source>
</reference>
<feature type="compositionally biased region" description="Acidic residues" evidence="1">
    <location>
        <begin position="90"/>
        <end position="107"/>
    </location>
</feature>
<dbReference type="PANTHER" id="PTHR33095:SF114">
    <property type="entry name" value="DUF1645 FAMILY PROTEIN"/>
    <property type="match status" value="1"/>
</dbReference>
<evidence type="ECO:0000256" key="1">
    <source>
        <dbReference type="SAM" id="MobiDB-lite"/>
    </source>
</evidence>
<proteinExistence type="predicted"/>
<name>A0A8T1Q8V8_CARIL</name>
<dbReference type="PANTHER" id="PTHR33095">
    <property type="entry name" value="OS07G0619500 PROTEIN"/>
    <property type="match status" value="1"/>
</dbReference>
<dbReference type="Proteomes" id="UP000811609">
    <property type="component" value="Chromosome 6"/>
</dbReference>
<reference evidence="3" key="2">
    <citation type="submission" date="2021-01" db="EMBL/GenBank/DDBJ databases">
        <authorList>
            <person name="Lovell J.T."/>
            <person name="Bentley N."/>
            <person name="Bhattarai G."/>
            <person name="Jenkins J.W."/>
            <person name="Sreedasyam A."/>
            <person name="Alarcon Y."/>
            <person name="Bock C."/>
            <person name="Boston L."/>
            <person name="Carlson J."/>
            <person name="Cervantes K."/>
            <person name="Clermont K."/>
            <person name="Krom N."/>
            <person name="Kubenka K."/>
            <person name="Mamidi S."/>
            <person name="Mattison C."/>
            <person name="Monteros M."/>
            <person name="Pisani C."/>
            <person name="Plott C."/>
            <person name="Rajasekar S."/>
            <person name="Rhein H.S."/>
            <person name="Rohla C."/>
            <person name="Song M."/>
            <person name="Hilaire R.S."/>
            <person name="Shu S."/>
            <person name="Wells L."/>
            <person name="Wang X."/>
            <person name="Webber J."/>
            <person name="Heerema R.J."/>
            <person name="Klein P."/>
            <person name="Conner P."/>
            <person name="Grauke L."/>
            <person name="Grimwood J."/>
            <person name="Schmutz J."/>
            <person name="Randall J.J."/>
        </authorList>
    </citation>
    <scope>NUCLEOTIDE SEQUENCE</scope>
    <source>
        <tissue evidence="3">Leaf</tissue>
    </source>
</reference>
<dbReference type="AlphaFoldDB" id="A0A8T1Q8V8"/>
<evidence type="ECO:0000313" key="4">
    <source>
        <dbReference type="Proteomes" id="UP000811609"/>
    </source>
</evidence>
<evidence type="ECO:0000313" key="2">
    <source>
        <dbReference type="EMBL" id="KAG6650851.1"/>
    </source>
</evidence>
<feature type="region of interest" description="Disordered" evidence="1">
    <location>
        <begin position="167"/>
        <end position="189"/>
    </location>
</feature>
<feature type="compositionally biased region" description="Polar residues" evidence="1">
    <location>
        <begin position="250"/>
        <end position="260"/>
    </location>
</feature>
<accession>A0A8T1Q8V8</accession>
<comment type="caution">
    <text evidence="2">The sequence shown here is derived from an EMBL/GenBank/DDBJ whole genome shotgun (WGS) entry which is preliminary data.</text>
</comment>